<dbReference type="InterPro" id="IPR050196">
    <property type="entry name" value="Cytochrome_P450_Monoox"/>
</dbReference>
<comment type="cofactor">
    <cofactor evidence="1">
        <name>heme</name>
        <dbReference type="ChEBI" id="CHEBI:30413"/>
    </cofactor>
</comment>
<dbReference type="AlphaFoldDB" id="A0A6L2PUA7"/>
<keyword evidence="9" id="KW-0560">Oxidoreductase</keyword>
<dbReference type="GO" id="GO:0020037">
    <property type="term" value="F:heme binding"/>
    <property type="evidence" value="ECO:0007669"/>
    <property type="project" value="InterPro"/>
</dbReference>
<evidence type="ECO:0000313" key="13">
    <source>
        <dbReference type="EMBL" id="GFG36203.1"/>
    </source>
</evidence>
<keyword evidence="5" id="KW-0349">Heme</keyword>
<dbReference type="PANTHER" id="PTHR24291:SF189">
    <property type="entry name" value="CYTOCHROME P450 4C3-RELATED"/>
    <property type="match status" value="1"/>
</dbReference>
<evidence type="ECO:0000256" key="11">
    <source>
        <dbReference type="ARBA" id="ARBA00023033"/>
    </source>
</evidence>
<keyword evidence="8" id="KW-0492">Microsome</keyword>
<dbReference type="OrthoDB" id="1470350at2759"/>
<keyword evidence="12" id="KW-0472">Membrane</keyword>
<evidence type="ECO:0000256" key="10">
    <source>
        <dbReference type="ARBA" id="ARBA00023004"/>
    </source>
</evidence>
<keyword evidence="10" id="KW-0408">Iron</keyword>
<comment type="caution">
    <text evidence="13">The sequence shown here is derived from an EMBL/GenBank/DDBJ whole genome shotgun (WGS) entry which is preliminary data.</text>
</comment>
<keyword evidence="14" id="KW-1185">Reference proteome</keyword>
<evidence type="ECO:0000256" key="2">
    <source>
        <dbReference type="ARBA" id="ARBA00004174"/>
    </source>
</evidence>
<evidence type="ECO:0000256" key="8">
    <source>
        <dbReference type="ARBA" id="ARBA00022848"/>
    </source>
</evidence>
<evidence type="ECO:0000256" key="1">
    <source>
        <dbReference type="ARBA" id="ARBA00001971"/>
    </source>
</evidence>
<organism evidence="13 14">
    <name type="scientific">Coptotermes formosanus</name>
    <name type="common">Formosan subterranean termite</name>
    <dbReference type="NCBI Taxonomy" id="36987"/>
    <lineage>
        <taxon>Eukaryota</taxon>
        <taxon>Metazoa</taxon>
        <taxon>Ecdysozoa</taxon>
        <taxon>Arthropoda</taxon>
        <taxon>Hexapoda</taxon>
        <taxon>Insecta</taxon>
        <taxon>Pterygota</taxon>
        <taxon>Neoptera</taxon>
        <taxon>Polyneoptera</taxon>
        <taxon>Dictyoptera</taxon>
        <taxon>Blattodea</taxon>
        <taxon>Blattoidea</taxon>
        <taxon>Termitoidae</taxon>
        <taxon>Rhinotermitidae</taxon>
        <taxon>Coptotermes</taxon>
    </lineage>
</organism>
<dbReference type="Gene3D" id="1.10.630.10">
    <property type="entry name" value="Cytochrome P450"/>
    <property type="match status" value="2"/>
</dbReference>
<dbReference type="EMBL" id="BLKM01000615">
    <property type="protein sequence ID" value="GFG36203.1"/>
    <property type="molecule type" value="Genomic_DNA"/>
</dbReference>
<gene>
    <name evidence="13" type="ORF">Cfor_03143</name>
</gene>
<evidence type="ECO:0008006" key="15">
    <source>
        <dbReference type="Google" id="ProtNLM"/>
    </source>
</evidence>
<dbReference type="InterPro" id="IPR001128">
    <property type="entry name" value="Cyt_P450"/>
</dbReference>
<evidence type="ECO:0000313" key="14">
    <source>
        <dbReference type="Proteomes" id="UP000502823"/>
    </source>
</evidence>
<sequence length="397" mass="44333">MRPVVQHAEKIPGPKALPLVGNALEFGTSTKGTAGQDLLIGPTYSCFLLHTFGFCVLNNYHTAAHARHTKPINTRTHTLLRGTSVPWNPEMHQTRRLNRNALTLCAVNLFPEFFDYILWLTRTHGPIARVWVGPVLAVLLADPGYIEVVLGSNKFIEKAILYKFGEPWLGQGMLTNTGSTWQRHRKIIVPAFHVKILDKFVETFNANSKILLERLEQHVGGPGFDVYPYMNLLTLDVICESAMGVKVHAQLERSSDYVNAVQILGDAMFLRAFMPWLHLDATFALSSLGRLQKKCLKVLHGMTKRVIKRRKEQIFASGETEKPGADSTDPTDLHDIGMKFAMLEMKATLSALLRQYKLLPAGPPHHLDLTVVLVLKSLTGVVVRIEPRAGHAATTRE</sequence>
<evidence type="ECO:0000256" key="6">
    <source>
        <dbReference type="ARBA" id="ARBA00022723"/>
    </source>
</evidence>
<evidence type="ECO:0000256" key="3">
    <source>
        <dbReference type="ARBA" id="ARBA00004406"/>
    </source>
</evidence>
<dbReference type="InterPro" id="IPR036396">
    <property type="entry name" value="Cyt_P450_sf"/>
</dbReference>
<comment type="subcellular location">
    <subcellularLocation>
        <location evidence="3">Endoplasmic reticulum membrane</location>
        <topology evidence="3">Peripheral membrane protein</topology>
    </subcellularLocation>
    <subcellularLocation>
        <location evidence="2">Microsome membrane</location>
        <topology evidence="2">Peripheral membrane protein</topology>
    </subcellularLocation>
</comment>
<protein>
    <recommendedName>
        <fullName evidence="15">Cytochrome P450</fullName>
    </recommendedName>
</protein>
<keyword evidence="6" id="KW-0479">Metal-binding</keyword>
<dbReference type="InParanoid" id="A0A6L2PUA7"/>
<evidence type="ECO:0000256" key="12">
    <source>
        <dbReference type="ARBA" id="ARBA00023136"/>
    </source>
</evidence>
<dbReference type="GO" id="GO:0005506">
    <property type="term" value="F:iron ion binding"/>
    <property type="evidence" value="ECO:0007669"/>
    <property type="project" value="InterPro"/>
</dbReference>
<dbReference type="Proteomes" id="UP000502823">
    <property type="component" value="Unassembled WGS sequence"/>
</dbReference>
<reference evidence="14" key="1">
    <citation type="submission" date="2020-01" db="EMBL/GenBank/DDBJ databases">
        <title>Draft genome sequence of the Termite Coptotermes fromosanus.</title>
        <authorList>
            <person name="Itakura S."/>
            <person name="Yosikawa Y."/>
            <person name="Umezawa K."/>
        </authorList>
    </citation>
    <scope>NUCLEOTIDE SEQUENCE [LARGE SCALE GENOMIC DNA]</scope>
</reference>
<keyword evidence="7" id="KW-0256">Endoplasmic reticulum</keyword>
<evidence type="ECO:0000256" key="9">
    <source>
        <dbReference type="ARBA" id="ARBA00023002"/>
    </source>
</evidence>
<dbReference type="GO" id="GO:0016705">
    <property type="term" value="F:oxidoreductase activity, acting on paired donors, with incorporation or reduction of molecular oxygen"/>
    <property type="evidence" value="ECO:0007669"/>
    <property type="project" value="InterPro"/>
</dbReference>
<proteinExistence type="inferred from homology"/>
<evidence type="ECO:0000256" key="7">
    <source>
        <dbReference type="ARBA" id="ARBA00022824"/>
    </source>
</evidence>
<evidence type="ECO:0000256" key="4">
    <source>
        <dbReference type="ARBA" id="ARBA00010617"/>
    </source>
</evidence>
<dbReference type="PANTHER" id="PTHR24291">
    <property type="entry name" value="CYTOCHROME P450 FAMILY 4"/>
    <property type="match status" value="1"/>
</dbReference>
<dbReference type="GO" id="GO:0005789">
    <property type="term" value="C:endoplasmic reticulum membrane"/>
    <property type="evidence" value="ECO:0007669"/>
    <property type="project" value="UniProtKB-SubCell"/>
</dbReference>
<dbReference type="GO" id="GO:0004497">
    <property type="term" value="F:monooxygenase activity"/>
    <property type="evidence" value="ECO:0007669"/>
    <property type="project" value="UniProtKB-KW"/>
</dbReference>
<accession>A0A6L2PUA7</accession>
<dbReference type="Pfam" id="PF00067">
    <property type="entry name" value="p450"/>
    <property type="match status" value="1"/>
</dbReference>
<name>A0A6L2PUA7_COPFO</name>
<keyword evidence="11" id="KW-0503">Monooxygenase</keyword>
<dbReference type="SUPFAM" id="SSF48264">
    <property type="entry name" value="Cytochrome P450"/>
    <property type="match status" value="2"/>
</dbReference>
<comment type="similarity">
    <text evidence="4">Belongs to the cytochrome P450 family.</text>
</comment>
<evidence type="ECO:0000256" key="5">
    <source>
        <dbReference type="ARBA" id="ARBA00022617"/>
    </source>
</evidence>